<protein>
    <submittedName>
        <fullName evidence="1">Uncharacterized protein</fullName>
    </submittedName>
</protein>
<keyword evidence="2" id="KW-1185">Reference proteome</keyword>
<dbReference type="EMBL" id="HE681887">
    <property type="protein sequence ID" value="CCG27865.1"/>
    <property type="molecule type" value="Genomic_DNA"/>
</dbReference>
<dbReference type="KEGG" id="vg:40526282"/>
<proteinExistence type="predicted"/>
<evidence type="ECO:0000313" key="1">
    <source>
        <dbReference type="EMBL" id="CCG27865.1"/>
    </source>
</evidence>
<organism evidence="1 2">
    <name type="scientific">Alphaspiravirus yamagawaense</name>
    <dbReference type="NCBI Taxonomy" id="1157339"/>
    <lineage>
        <taxon>Viruses</taxon>
        <taxon>Viruses incertae sedis</taxon>
        <taxon>Spiraviridae</taxon>
        <taxon>Alphaspiravirus</taxon>
    </lineage>
</organism>
<evidence type="ECO:0000313" key="2">
    <source>
        <dbReference type="Proteomes" id="UP000003929"/>
    </source>
</evidence>
<reference evidence="1 2" key="1">
    <citation type="journal article" date="2012" name="Proc. Natl. Acad. Sci. U.S.A.">
        <title>Archaeal virus with exceptional virion architecture and the largest single-stranded DNA genome.</title>
        <authorList>
            <person name="Mochizuki T."/>
            <person name="Krupovic M."/>
            <person name="Pehau-Arnaudet G."/>
            <person name="Sako Y."/>
            <person name="Forterre P."/>
            <person name="Prangishvili D."/>
        </authorList>
    </citation>
    <scope>NUCLEOTIDE SEQUENCE [LARGE SCALE GENOMIC DNA]</scope>
</reference>
<name>J7Q215_9VIRU</name>
<sequence>MHSNTIKHTIMDARWIYRGMLLKSAVSTRNNIGRRGLVVDEESFTTILRRLHMPGYLKALLYIAYKSKKTENGVVQLPLVLRRSKYPFNRNDIYRLEYEGMIAMVKEENRIVVSMLAKGWEELKALREILEVVS</sequence>
<accession>J7Q215</accession>
<dbReference type="GeneID" id="40526282"/>
<gene>
    <name evidence="1" type="primary">52-134</name>
</gene>
<dbReference type="Proteomes" id="UP000003929">
    <property type="component" value="Segment"/>
</dbReference>
<dbReference type="RefSeq" id="YP_009666097.1">
    <property type="nucleotide sequence ID" value="NC_043427.1"/>
</dbReference>